<protein>
    <submittedName>
        <fullName evidence="1">Uncharacterized protein</fullName>
    </submittedName>
</protein>
<organism evidence="1 2">
    <name type="scientific">Cafeteria roenbergensis</name>
    <name type="common">Marine flagellate</name>
    <dbReference type="NCBI Taxonomy" id="33653"/>
    <lineage>
        <taxon>Eukaryota</taxon>
        <taxon>Sar</taxon>
        <taxon>Stramenopiles</taxon>
        <taxon>Bigyra</taxon>
        <taxon>Opalozoa</taxon>
        <taxon>Bicosoecida</taxon>
        <taxon>Cafeteriaceae</taxon>
        <taxon>Cafeteria</taxon>
    </lineage>
</organism>
<proteinExistence type="predicted"/>
<dbReference type="EMBL" id="VLTO01000149">
    <property type="protein sequence ID" value="KAA0160813.1"/>
    <property type="molecule type" value="Genomic_DNA"/>
</dbReference>
<reference evidence="1 2" key="1">
    <citation type="submission" date="2019-07" db="EMBL/GenBank/DDBJ databases">
        <title>Genomes of Cafeteria roenbergensis.</title>
        <authorList>
            <person name="Fischer M.G."/>
            <person name="Hackl T."/>
            <person name="Roman M."/>
        </authorList>
    </citation>
    <scope>NUCLEOTIDE SEQUENCE [LARGE SCALE GENOMIC DNA]</scope>
    <source>
        <strain evidence="1 2">E4-10P</strain>
    </source>
</reference>
<evidence type="ECO:0000313" key="2">
    <source>
        <dbReference type="Proteomes" id="UP000322899"/>
    </source>
</evidence>
<gene>
    <name evidence="1" type="ORF">FNF27_08219</name>
</gene>
<dbReference type="AlphaFoldDB" id="A0A5A8D5U8"/>
<comment type="caution">
    <text evidence="1">The sequence shown here is derived from an EMBL/GenBank/DDBJ whole genome shotgun (WGS) entry which is preliminary data.</text>
</comment>
<dbReference type="Proteomes" id="UP000322899">
    <property type="component" value="Unassembled WGS sequence"/>
</dbReference>
<evidence type="ECO:0000313" key="1">
    <source>
        <dbReference type="EMBL" id="KAA0160813.1"/>
    </source>
</evidence>
<sequence length="447" mass="47226">MFASAHRASRALRTAPAVLACASAGSFALAQSEGDDRLPSFSEAEHTAIVRTGRPAVQRSACGSLGAGPVLAASAVADEDIDDLASSSSLDDDVQITDDDIPGRKKALISAPSVTISADGEEVEVEEELPSSQDVVLSYDDIDNVTNIAPHVKSKPIELVLMRSLKRGAGADTFGDAPITDAWGSITRGVSSLMPRSLFARKRVWFHEGDSASGDTLLEDTDVTGDTTPGGRNDLSLQAVIFPKTGNPMMPSGLVSTNLGCKIRGSDFTLEYSAALDSRKEDEHSLTYFQTVLPSVALGTSVTAEGGSFLSALPSTFRYGAMAAYTPDGASSTWMARYNPADADGVVRVRHFREVNEKAKLMTEVAVREDMSSEMVAAIELPLRQEPFMRDPYTVLKAAITSAGKLSATLEHSLAMGSDCMGRLEIGASVDAATDTNTVSVGYMLQA</sequence>
<accession>A0A5A8D5U8</accession>
<name>A0A5A8D5U8_CAFRO</name>